<proteinExistence type="predicted"/>
<accession>A0A5K3FFP4</accession>
<sequence>MILLSVDLLITEPAKLPHLNLMLGDTLASVAVPCKHVSSSHVCHVRSDLPSAQLHPCLHILEPLSSDLTNLTFPNVDKLGTVQIIKIGNVSRSCPLTTIETVDKGVSTFLFSACVNVTDVVIKLTDKSLTAKVGQGKFDVSFQITKSVKPTPKVTISIPVWKGTRVDGSFLAATFVSFIFTSKSTVKLILQGAINSALQKIKWDAI</sequence>
<dbReference type="AlphaFoldDB" id="A0A5K3FFP4"/>
<protein>
    <submittedName>
        <fullName evidence="1">BPI2 domain-containing protein</fullName>
    </submittedName>
</protein>
<reference evidence="1" key="1">
    <citation type="submission" date="2019-11" db="UniProtKB">
        <authorList>
            <consortium name="WormBaseParasite"/>
        </authorList>
    </citation>
    <scope>IDENTIFICATION</scope>
</reference>
<name>A0A5K3FFP4_MESCO</name>
<organism evidence="1">
    <name type="scientific">Mesocestoides corti</name>
    <name type="common">Flatworm</name>
    <dbReference type="NCBI Taxonomy" id="53468"/>
    <lineage>
        <taxon>Eukaryota</taxon>
        <taxon>Metazoa</taxon>
        <taxon>Spiralia</taxon>
        <taxon>Lophotrochozoa</taxon>
        <taxon>Platyhelminthes</taxon>
        <taxon>Cestoda</taxon>
        <taxon>Eucestoda</taxon>
        <taxon>Cyclophyllidea</taxon>
        <taxon>Mesocestoididae</taxon>
        <taxon>Mesocestoides</taxon>
    </lineage>
</organism>
<evidence type="ECO:0000313" key="1">
    <source>
        <dbReference type="WBParaSite" id="MCU_008072-RA"/>
    </source>
</evidence>
<dbReference type="WBParaSite" id="MCU_008072-RA">
    <property type="protein sequence ID" value="MCU_008072-RA"/>
    <property type="gene ID" value="MCU_008072"/>
</dbReference>